<proteinExistence type="predicted"/>
<dbReference type="EMBL" id="CANTFM010002314">
    <property type="protein sequence ID" value="CAI5745731.1"/>
    <property type="molecule type" value="Genomic_DNA"/>
</dbReference>
<protein>
    <submittedName>
        <fullName evidence="1">Uncharacterized protein</fullName>
    </submittedName>
</protein>
<dbReference type="Gene3D" id="3.60.40.10">
    <property type="entry name" value="PPM-type phosphatase domain"/>
    <property type="match status" value="1"/>
</dbReference>
<sequence length="247" mass="27595">MHRLEQTGHCWGENQNAINLATILNDKTSLQQLVNDLFRPFESQLDQIIALHVKKTITLDDSKSNKRILANEKKTIDVEVAIHHFTAAIAGAIAGIKELAYGEVSVLRTKRNRLMKRERDDTAIGKTTIRTSNCKCVVSIECKDEEFRVEIKHNAIGPTMKLLLVQVSLSYRAAEYQANNPSEDRSLNIVKATDAGVQINAVFDDHGGSRAVEHSAHHFASTYLQKLLPQTPAVQSSRALFIVPMRN</sequence>
<reference evidence="1" key="1">
    <citation type="submission" date="2022-12" db="EMBL/GenBank/DDBJ databases">
        <authorList>
            <person name="Webb A."/>
        </authorList>
    </citation>
    <scope>NUCLEOTIDE SEQUENCE</scope>
    <source>
        <strain evidence="1">Pd1</strain>
    </source>
</reference>
<comment type="caution">
    <text evidence="1">The sequence shown here is derived from an EMBL/GenBank/DDBJ whole genome shotgun (WGS) entry which is preliminary data.</text>
</comment>
<evidence type="ECO:0000313" key="1">
    <source>
        <dbReference type="EMBL" id="CAI5745731.1"/>
    </source>
</evidence>
<name>A0AAV0VDR4_9STRA</name>
<accession>A0AAV0VDR4</accession>
<gene>
    <name evidence="1" type="ORF">PDE001_LOCUS10778</name>
</gene>
<evidence type="ECO:0000313" key="2">
    <source>
        <dbReference type="Proteomes" id="UP001162029"/>
    </source>
</evidence>
<organism evidence="1 2">
    <name type="scientific">Peronospora destructor</name>
    <dbReference type="NCBI Taxonomy" id="86335"/>
    <lineage>
        <taxon>Eukaryota</taxon>
        <taxon>Sar</taxon>
        <taxon>Stramenopiles</taxon>
        <taxon>Oomycota</taxon>
        <taxon>Peronosporomycetes</taxon>
        <taxon>Peronosporales</taxon>
        <taxon>Peronosporaceae</taxon>
        <taxon>Peronospora</taxon>
    </lineage>
</organism>
<keyword evidence="2" id="KW-1185">Reference proteome</keyword>
<dbReference type="Proteomes" id="UP001162029">
    <property type="component" value="Unassembled WGS sequence"/>
</dbReference>
<dbReference type="InterPro" id="IPR036457">
    <property type="entry name" value="PPM-type-like_dom_sf"/>
</dbReference>
<dbReference type="AlphaFoldDB" id="A0AAV0VDR4"/>